<feature type="domain" description="AIG1-type G" evidence="5">
    <location>
        <begin position="242"/>
        <end position="265"/>
    </location>
</feature>
<organism evidence="6 7">
    <name type="scientific">Megalops atlanticus</name>
    <name type="common">Tarpon</name>
    <name type="synonym">Clupea gigantea</name>
    <dbReference type="NCBI Taxonomy" id="7932"/>
    <lineage>
        <taxon>Eukaryota</taxon>
        <taxon>Metazoa</taxon>
        <taxon>Chordata</taxon>
        <taxon>Craniata</taxon>
        <taxon>Vertebrata</taxon>
        <taxon>Euteleostomi</taxon>
        <taxon>Actinopterygii</taxon>
        <taxon>Neopterygii</taxon>
        <taxon>Teleostei</taxon>
        <taxon>Elopiformes</taxon>
        <taxon>Megalopidae</taxon>
        <taxon>Megalops</taxon>
    </lineage>
</organism>
<protein>
    <recommendedName>
        <fullName evidence="5">AIG1-type G domain-containing protein</fullName>
    </recommendedName>
</protein>
<dbReference type="GO" id="GO:0005525">
    <property type="term" value="F:GTP binding"/>
    <property type="evidence" value="ECO:0007669"/>
    <property type="project" value="InterPro"/>
</dbReference>
<dbReference type="InterPro" id="IPR006703">
    <property type="entry name" value="G_AIG1"/>
</dbReference>
<accession>A0A9D3QIR8</accession>
<dbReference type="EMBL" id="JAFDVH010000001">
    <property type="protein sequence ID" value="KAG7491330.1"/>
    <property type="molecule type" value="Genomic_DNA"/>
</dbReference>
<dbReference type="InterPro" id="IPR027417">
    <property type="entry name" value="P-loop_NTPase"/>
</dbReference>
<feature type="region of interest" description="Disordered" evidence="3">
    <location>
        <begin position="66"/>
        <end position="96"/>
    </location>
</feature>
<evidence type="ECO:0000313" key="6">
    <source>
        <dbReference type="EMBL" id="KAG7491330.1"/>
    </source>
</evidence>
<dbReference type="Pfam" id="PF04548">
    <property type="entry name" value="AIG1"/>
    <property type="match status" value="1"/>
</dbReference>
<dbReference type="AlphaFoldDB" id="A0A9D3QIR8"/>
<comment type="caution">
    <text evidence="6">The sequence shown here is derived from an EMBL/GenBank/DDBJ whole genome shotgun (WGS) entry which is preliminary data.</text>
</comment>
<evidence type="ECO:0000256" key="3">
    <source>
        <dbReference type="SAM" id="MobiDB-lite"/>
    </source>
</evidence>
<keyword evidence="4" id="KW-0472">Membrane</keyword>
<evidence type="ECO:0000256" key="1">
    <source>
        <dbReference type="ARBA" id="ARBA00008535"/>
    </source>
</evidence>
<dbReference type="Gene3D" id="3.40.50.300">
    <property type="entry name" value="P-loop containing nucleotide triphosphate hydrolases"/>
    <property type="match status" value="1"/>
</dbReference>
<dbReference type="SUPFAM" id="SSF52540">
    <property type="entry name" value="P-loop containing nucleoside triphosphate hydrolases"/>
    <property type="match status" value="1"/>
</dbReference>
<evidence type="ECO:0000259" key="5">
    <source>
        <dbReference type="Pfam" id="PF04548"/>
    </source>
</evidence>
<gene>
    <name evidence="6" type="ORF">MATL_G00002530</name>
</gene>
<keyword evidence="2" id="KW-0547">Nucleotide-binding</keyword>
<evidence type="ECO:0000256" key="2">
    <source>
        <dbReference type="ARBA" id="ARBA00022741"/>
    </source>
</evidence>
<dbReference type="Proteomes" id="UP001046870">
    <property type="component" value="Chromosome 1"/>
</dbReference>
<comment type="similarity">
    <text evidence="1">Belongs to the TRAFAC class TrmE-Era-EngA-EngB-Septin-like GTPase superfamily. AIG1/Toc34/Toc159-like paraseptin GTPase family. IAN subfamily.</text>
</comment>
<name>A0A9D3QIR8_MEGAT</name>
<keyword evidence="7" id="KW-1185">Reference proteome</keyword>
<evidence type="ECO:0000313" key="7">
    <source>
        <dbReference type="Proteomes" id="UP001046870"/>
    </source>
</evidence>
<sequence>MVVTAGIMLMKSTVYTQPSKVLPVFLSSAASEMSLSAKLQHERTSFGEGKINGITDPESMRFQIERSDSPVSSCLSMQTERSKDSPPDFSGKNVSSVLSSASEISHSLRLDEEDTPSQAVIADGATGPESMRNRKVVYRKRKIGAKSGVTCTVSDCGAHISDHNTAADLQRCKTMESPMADAQSLNQDNKKRKTMCRPQNGSWKQGFSSIPVILGVSVVFILVWFHVFTLKEPEVRSIPYELRIVLVGKTGAGKSATGNTILGRE</sequence>
<keyword evidence="4" id="KW-0812">Transmembrane</keyword>
<dbReference type="OrthoDB" id="8962126at2759"/>
<evidence type="ECO:0000256" key="4">
    <source>
        <dbReference type="SAM" id="Phobius"/>
    </source>
</evidence>
<feature type="compositionally biased region" description="Polar residues" evidence="3">
    <location>
        <begin position="69"/>
        <end position="79"/>
    </location>
</feature>
<feature type="transmembrane region" description="Helical" evidence="4">
    <location>
        <begin position="206"/>
        <end position="228"/>
    </location>
</feature>
<reference evidence="6" key="1">
    <citation type="submission" date="2021-01" db="EMBL/GenBank/DDBJ databases">
        <authorList>
            <person name="Zahm M."/>
            <person name="Roques C."/>
            <person name="Cabau C."/>
            <person name="Klopp C."/>
            <person name="Donnadieu C."/>
            <person name="Jouanno E."/>
            <person name="Lampietro C."/>
            <person name="Louis A."/>
            <person name="Herpin A."/>
            <person name="Echchiki A."/>
            <person name="Berthelot C."/>
            <person name="Parey E."/>
            <person name="Roest-Crollius H."/>
            <person name="Braasch I."/>
            <person name="Postlethwait J."/>
            <person name="Bobe J."/>
            <person name="Montfort J."/>
            <person name="Bouchez O."/>
            <person name="Begum T."/>
            <person name="Mejri S."/>
            <person name="Adams A."/>
            <person name="Chen W.-J."/>
            <person name="Guiguen Y."/>
        </authorList>
    </citation>
    <scope>NUCLEOTIDE SEQUENCE</scope>
    <source>
        <strain evidence="6">YG-15Mar2019-1</strain>
        <tissue evidence="6">Brain</tissue>
    </source>
</reference>
<keyword evidence="4" id="KW-1133">Transmembrane helix</keyword>
<proteinExistence type="inferred from homology"/>